<feature type="compositionally biased region" description="Basic and acidic residues" evidence="1">
    <location>
        <begin position="64"/>
        <end position="80"/>
    </location>
</feature>
<dbReference type="InParanoid" id="D6U784"/>
<organism evidence="2 3">
    <name type="scientific">Ktedonobacter racemifer DSM 44963</name>
    <dbReference type="NCBI Taxonomy" id="485913"/>
    <lineage>
        <taxon>Bacteria</taxon>
        <taxon>Bacillati</taxon>
        <taxon>Chloroflexota</taxon>
        <taxon>Ktedonobacteria</taxon>
        <taxon>Ktedonobacterales</taxon>
        <taxon>Ktedonobacteraceae</taxon>
        <taxon>Ktedonobacter</taxon>
    </lineage>
</organism>
<evidence type="ECO:0000313" key="2">
    <source>
        <dbReference type="EMBL" id="EFH79745.1"/>
    </source>
</evidence>
<proteinExistence type="predicted"/>
<dbReference type="AlphaFoldDB" id="D6U784"/>
<evidence type="ECO:0000256" key="1">
    <source>
        <dbReference type="SAM" id="MobiDB-lite"/>
    </source>
</evidence>
<protein>
    <submittedName>
        <fullName evidence="2">Uncharacterized protein</fullName>
    </submittedName>
</protein>
<dbReference type="EMBL" id="ADVG01000005">
    <property type="protein sequence ID" value="EFH79745.1"/>
    <property type="molecule type" value="Genomic_DNA"/>
</dbReference>
<sequence>MPNCVKSTGSSSSSWASWTARATPSATFTIRQDHLRRFSEWFRPGPEFLACIEHHARPLPFPTSERRPLPAHTDEKQQRARRLYDTHPDGLTDIELAGLLQVSRMTANRYRHHLQAVNVQPGRYRLVPHPEERAEALALLQVAISTSLIHPQTILHTLSPANA</sequence>
<feature type="region of interest" description="Disordered" evidence="1">
    <location>
        <begin position="61"/>
        <end position="80"/>
    </location>
</feature>
<dbReference type="Proteomes" id="UP000004508">
    <property type="component" value="Unassembled WGS sequence"/>
</dbReference>
<comment type="caution">
    <text evidence="2">The sequence shown here is derived from an EMBL/GenBank/DDBJ whole genome shotgun (WGS) entry which is preliminary data.</text>
</comment>
<gene>
    <name evidence="2" type="ORF">Krac_0242</name>
</gene>
<keyword evidence="3" id="KW-1185">Reference proteome</keyword>
<reference evidence="2 3" key="1">
    <citation type="journal article" date="2011" name="Stand. Genomic Sci.">
        <title>Non-contiguous finished genome sequence and contextual data of the filamentous soil bacterium Ktedonobacter racemifer type strain (SOSP1-21).</title>
        <authorList>
            <person name="Chang Y.J."/>
            <person name="Land M."/>
            <person name="Hauser L."/>
            <person name="Chertkov O."/>
            <person name="Del Rio T.G."/>
            <person name="Nolan M."/>
            <person name="Copeland A."/>
            <person name="Tice H."/>
            <person name="Cheng J.F."/>
            <person name="Lucas S."/>
            <person name="Han C."/>
            <person name="Goodwin L."/>
            <person name="Pitluck S."/>
            <person name="Ivanova N."/>
            <person name="Ovchinikova G."/>
            <person name="Pati A."/>
            <person name="Chen A."/>
            <person name="Palaniappan K."/>
            <person name="Mavromatis K."/>
            <person name="Liolios K."/>
            <person name="Brettin T."/>
            <person name="Fiebig A."/>
            <person name="Rohde M."/>
            <person name="Abt B."/>
            <person name="Goker M."/>
            <person name="Detter J.C."/>
            <person name="Woyke T."/>
            <person name="Bristow J."/>
            <person name="Eisen J.A."/>
            <person name="Markowitz V."/>
            <person name="Hugenholtz P."/>
            <person name="Kyrpides N.C."/>
            <person name="Klenk H.P."/>
            <person name="Lapidus A."/>
        </authorList>
    </citation>
    <scope>NUCLEOTIDE SEQUENCE [LARGE SCALE GENOMIC DNA]</scope>
    <source>
        <strain evidence="3">DSM 44963</strain>
    </source>
</reference>
<evidence type="ECO:0000313" key="3">
    <source>
        <dbReference type="Proteomes" id="UP000004508"/>
    </source>
</evidence>
<accession>D6U784</accession>
<name>D6U784_KTERA</name>